<dbReference type="Proteomes" id="UP000284057">
    <property type="component" value="Unassembled WGS sequence"/>
</dbReference>
<feature type="transmembrane region" description="Helical" evidence="7">
    <location>
        <begin position="202"/>
        <end position="227"/>
    </location>
</feature>
<comment type="subcellular location">
    <subcellularLocation>
        <location evidence="1 7">Cell membrane</location>
        <topology evidence="1 7">Multi-pass membrane protein</topology>
    </subcellularLocation>
</comment>
<dbReference type="GO" id="GO:0055085">
    <property type="term" value="P:transmembrane transport"/>
    <property type="evidence" value="ECO:0007669"/>
    <property type="project" value="InterPro"/>
</dbReference>
<evidence type="ECO:0000313" key="9">
    <source>
        <dbReference type="EMBL" id="RIQ10830.1"/>
    </source>
</evidence>
<dbReference type="PANTHER" id="PTHR43744:SF12">
    <property type="entry name" value="ABC TRANSPORTER PERMEASE PROTEIN MG189-RELATED"/>
    <property type="match status" value="1"/>
</dbReference>
<evidence type="ECO:0000313" key="10">
    <source>
        <dbReference type="Proteomes" id="UP000284057"/>
    </source>
</evidence>
<keyword evidence="10" id="KW-1185">Reference proteome</keyword>
<dbReference type="EMBL" id="QUAL01000441">
    <property type="protein sequence ID" value="RIQ10830.1"/>
    <property type="molecule type" value="Genomic_DNA"/>
</dbReference>
<feature type="transmembrane region" description="Helical" evidence="7">
    <location>
        <begin position="160"/>
        <end position="181"/>
    </location>
</feature>
<feature type="transmembrane region" description="Helical" evidence="7">
    <location>
        <begin position="97"/>
        <end position="119"/>
    </location>
</feature>
<keyword evidence="2 7" id="KW-0813">Transport</keyword>
<organism evidence="9 10">
    <name type="scientific">Jiangella rhizosphaerae</name>
    <dbReference type="NCBI Taxonomy" id="2293569"/>
    <lineage>
        <taxon>Bacteria</taxon>
        <taxon>Bacillati</taxon>
        <taxon>Actinomycetota</taxon>
        <taxon>Actinomycetes</taxon>
        <taxon>Jiangellales</taxon>
        <taxon>Jiangellaceae</taxon>
        <taxon>Jiangella</taxon>
    </lineage>
</organism>
<evidence type="ECO:0000256" key="4">
    <source>
        <dbReference type="ARBA" id="ARBA00022692"/>
    </source>
</evidence>
<evidence type="ECO:0000256" key="6">
    <source>
        <dbReference type="ARBA" id="ARBA00023136"/>
    </source>
</evidence>
<comment type="caution">
    <text evidence="9">The sequence shown here is derived from an EMBL/GenBank/DDBJ whole genome shotgun (WGS) entry which is preliminary data.</text>
</comment>
<evidence type="ECO:0000256" key="5">
    <source>
        <dbReference type="ARBA" id="ARBA00022989"/>
    </source>
</evidence>
<dbReference type="AlphaFoldDB" id="A0A418KFV7"/>
<comment type="similarity">
    <text evidence="7">Belongs to the binding-protein-dependent transport system permease family.</text>
</comment>
<dbReference type="RefSeq" id="WP_119663513.1">
    <property type="nucleotide sequence ID" value="NZ_QUAL01000441.1"/>
</dbReference>
<dbReference type="SUPFAM" id="SSF161098">
    <property type="entry name" value="MetI-like"/>
    <property type="match status" value="1"/>
</dbReference>
<protein>
    <submittedName>
        <fullName evidence="9">Carbohydrate ABC transporter permease</fullName>
    </submittedName>
</protein>
<feature type="transmembrane region" description="Helical" evidence="7">
    <location>
        <begin position="263"/>
        <end position="281"/>
    </location>
</feature>
<gene>
    <name evidence="9" type="ORF">DY240_31065</name>
</gene>
<dbReference type="Pfam" id="PF00528">
    <property type="entry name" value="BPD_transp_1"/>
    <property type="match status" value="1"/>
</dbReference>
<evidence type="ECO:0000256" key="2">
    <source>
        <dbReference type="ARBA" id="ARBA00022448"/>
    </source>
</evidence>
<reference evidence="9 10" key="1">
    <citation type="submission" date="2018-09" db="EMBL/GenBank/DDBJ databases">
        <title>Isolation, diversity and antifungal activity of actinobacteria from wheat.</title>
        <authorList>
            <person name="Han C."/>
        </authorList>
    </citation>
    <scope>NUCLEOTIDE SEQUENCE [LARGE SCALE GENOMIC DNA]</scope>
    <source>
        <strain evidence="9 10">NEAU-YY265</strain>
    </source>
</reference>
<evidence type="ECO:0000259" key="8">
    <source>
        <dbReference type="PROSITE" id="PS50928"/>
    </source>
</evidence>
<accession>A0A418KFV7</accession>
<dbReference type="OrthoDB" id="9794684at2"/>
<dbReference type="CDD" id="cd06261">
    <property type="entry name" value="TM_PBP2"/>
    <property type="match status" value="1"/>
</dbReference>
<feature type="domain" description="ABC transmembrane type-1" evidence="8">
    <location>
        <begin position="93"/>
        <end position="282"/>
    </location>
</feature>
<evidence type="ECO:0000256" key="7">
    <source>
        <dbReference type="RuleBase" id="RU363032"/>
    </source>
</evidence>
<keyword evidence="3" id="KW-1003">Cell membrane</keyword>
<sequence length="296" mass="32619">MTVLHDAPSAGRLQPWPADEQRRRPRQWSPWRLINYLIALAVVALYVLPLLFLLNTALKRPGEFSADPVGLTESLALGNFVDAWTQGNFGALVANSVLYALVCAAVSTVLSVLIAFPVARNYVRWSRSLRVLFVISLFLPNAIVAQFQLVLQLGLYDTRLGYMLLMTAGLGVGPLLVMGYLRSLPRELDEAAAMDGCGYFRFVWTFVFPLCKPVLGAVFILQVIGVWNDIIGATIYLASPELRTISLGLFTFYGEYGNNQWELLAAATLIVAAPLILLYVFTQRLFISGAIAGSLK</sequence>
<keyword evidence="6 7" id="KW-0472">Membrane</keyword>
<feature type="transmembrane region" description="Helical" evidence="7">
    <location>
        <begin position="33"/>
        <end position="54"/>
    </location>
</feature>
<evidence type="ECO:0000256" key="1">
    <source>
        <dbReference type="ARBA" id="ARBA00004651"/>
    </source>
</evidence>
<keyword evidence="4 7" id="KW-0812">Transmembrane</keyword>
<dbReference type="InterPro" id="IPR035906">
    <property type="entry name" value="MetI-like_sf"/>
</dbReference>
<feature type="transmembrane region" description="Helical" evidence="7">
    <location>
        <begin position="131"/>
        <end position="154"/>
    </location>
</feature>
<dbReference type="InterPro" id="IPR000515">
    <property type="entry name" value="MetI-like"/>
</dbReference>
<proteinExistence type="inferred from homology"/>
<dbReference type="Gene3D" id="1.10.3720.10">
    <property type="entry name" value="MetI-like"/>
    <property type="match status" value="1"/>
</dbReference>
<dbReference type="GO" id="GO:0005886">
    <property type="term" value="C:plasma membrane"/>
    <property type="evidence" value="ECO:0007669"/>
    <property type="project" value="UniProtKB-SubCell"/>
</dbReference>
<dbReference type="PROSITE" id="PS50928">
    <property type="entry name" value="ABC_TM1"/>
    <property type="match status" value="1"/>
</dbReference>
<evidence type="ECO:0000256" key="3">
    <source>
        <dbReference type="ARBA" id="ARBA00022475"/>
    </source>
</evidence>
<name>A0A418KFV7_9ACTN</name>
<keyword evidence="5 7" id="KW-1133">Transmembrane helix</keyword>
<dbReference type="PANTHER" id="PTHR43744">
    <property type="entry name" value="ABC TRANSPORTER PERMEASE PROTEIN MG189-RELATED-RELATED"/>
    <property type="match status" value="1"/>
</dbReference>